<accession>A0A7C4YBI2</accession>
<dbReference type="EMBL" id="DTHG01000001">
    <property type="protein sequence ID" value="HGW90920.1"/>
    <property type="molecule type" value="Genomic_DNA"/>
</dbReference>
<sequence length="288" mass="33770">MNNVIVSGAISYDRIDNIYSLGGITYNILSLSLDKNINVFPVTFIGKDIKEEFVELMEVNVNLKYTIEIEKTNRNVLHIYNDERYEFLTTFSPEIEIDMIKKVREQSRLILINPVMGWEFNLQTLKEIRNLDIPYKMMDIHSFALGTKENGERFKRLLNDDESETIKESFDIIQMNMREYYAFVHKDFPEGIDYFPKEKIVIVSDAERGAYVYHDRKLEHFSSKNPLKKHIVGAGDIFSGLFISFFLEKNEPFDSVRRSVECMENINGDTILEKINSIKEKFKRLKGL</sequence>
<dbReference type="Gene3D" id="3.40.1190.20">
    <property type="match status" value="1"/>
</dbReference>
<organism evidence="2">
    <name type="scientific">candidate division WOR-3 bacterium</name>
    <dbReference type="NCBI Taxonomy" id="2052148"/>
    <lineage>
        <taxon>Bacteria</taxon>
        <taxon>Bacteria division WOR-3</taxon>
    </lineage>
</organism>
<dbReference type="InterPro" id="IPR029056">
    <property type="entry name" value="Ribokinase-like"/>
</dbReference>
<dbReference type="Pfam" id="PF00294">
    <property type="entry name" value="PfkB"/>
    <property type="match status" value="1"/>
</dbReference>
<reference evidence="2" key="1">
    <citation type="journal article" date="2020" name="mSystems">
        <title>Genome- and Community-Level Interaction Insights into Carbon Utilization and Element Cycling Functions of Hydrothermarchaeota in Hydrothermal Sediment.</title>
        <authorList>
            <person name="Zhou Z."/>
            <person name="Liu Y."/>
            <person name="Xu W."/>
            <person name="Pan J."/>
            <person name="Luo Z.H."/>
            <person name="Li M."/>
        </authorList>
    </citation>
    <scope>NUCLEOTIDE SEQUENCE [LARGE SCALE GENOMIC DNA]</scope>
    <source>
        <strain evidence="2">SpSt-780</strain>
    </source>
</reference>
<dbReference type="AlphaFoldDB" id="A0A7C4YBI2"/>
<proteinExistence type="predicted"/>
<evidence type="ECO:0000313" key="2">
    <source>
        <dbReference type="EMBL" id="HGW90920.1"/>
    </source>
</evidence>
<gene>
    <name evidence="2" type="ORF">ENV67_00045</name>
</gene>
<protein>
    <recommendedName>
        <fullName evidence="1">Carbohydrate kinase PfkB domain-containing protein</fullName>
    </recommendedName>
</protein>
<feature type="domain" description="Carbohydrate kinase PfkB" evidence="1">
    <location>
        <begin position="165"/>
        <end position="263"/>
    </location>
</feature>
<comment type="caution">
    <text evidence="2">The sequence shown here is derived from an EMBL/GenBank/DDBJ whole genome shotgun (WGS) entry which is preliminary data.</text>
</comment>
<dbReference type="SUPFAM" id="SSF53613">
    <property type="entry name" value="Ribokinase-like"/>
    <property type="match status" value="1"/>
</dbReference>
<name>A0A7C4YBI2_UNCW3</name>
<evidence type="ECO:0000259" key="1">
    <source>
        <dbReference type="Pfam" id="PF00294"/>
    </source>
</evidence>
<dbReference type="InterPro" id="IPR011611">
    <property type="entry name" value="PfkB_dom"/>
</dbReference>